<comment type="caution">
    <text evidence="1">The sequence shown here is derived from an EMBL/GenBank/DDBJ whole genome shotgun (WGS) entry which is preliminary data.</text>
</comment>
<accession>A0AA38LM20</accession>
<feature type="non-terminal residue" evidence="1">
    <location>
        <position position="1"/>
    </location>
</feature>
<dbReference type="AlphaFoldDB" id="A0AA38LM20"/>
<reference evidence="1 2" key="1">
    <citation type="journal article" date="2021" name="Nat. Plants">
        <title>The Taxus genome provides insights into paclitaxel biosynthesis.</title>
        <authorList>
            <person name="Xiong X."/>
            <person name="Gou J."/>
            <person name="Liao Q."/>
            <person name="Li Y."/>
            <person name="Zhou Q."/>
            <person name="Bi G."/>
            <person name="Li C."/>
            <person name="Du R."/>
            <person name="Wang X."/>
            <person name="Sun T."/>
            <person name="Guo L."/>
            <person name="Liang H."/>
            <person name="Lu P."/>
            <person name="Wu Y."/>
            <person name="Zhang Z."/>
            <person name="Ro D.K."/>
            <person name="Shang Y."/>
            <person name="Huang S."/>
            <person name="Yan J."/>
        </authorList>
    </citation>
    <scope>NUCLEOTIDE SEQUENCE [LARGE SCALE GENOMIC DNA]</scope>
    <source>
        <strain evidence="1">Ta-2019</strain>
    </source>
</reference>
<evidence type="ECO:0000313" key="2">
    <source>
        <dbReference type="Proteomes" id="UP000824469"/>
    </source>
</evidence>
<protein>
    <recommendedName>
        <fullName evidence="3">Retrotransposon gag domain-containing protein</fullName>
    </recommendedName>
</protein>
<sequence length="101" mass="12013">PRRDYQAQVPEMQRRLGQISVPHFDGSKKCTAQSWVQKLKTYFDLNPMREEDAIKFAILHLEGDAHDWWHHGLITQGHIYITTYAEFTKRLVSRFDKRDPD</sequence>
<dbReference type="EMBL" id="JAHRHJ020000002">
    <property type="protein sequence ID" value="KAH9327260.1"/>
    <property type="molecule type" value="Genomic_DNA"/>
</dbReference>
<name>A0AA38LM20_TAXCH</name>
<evidence type="ECO:0000313" key="1">
    <source>
        <dbReference type="EMBL" id="KAH9327260.1"/>
    </source>
</evidence>
<feature type="non-terminal residue" evidence="1">
    <location>
        <position position="101"/>
    </location>
</feature>
<evidence type="ECO:0008006" key="3">
    <source>
        <dbReference type="Google" id="ProtNLM"/>
    </source>
</evidence>
<dbReference type="Proteomes" id="UP000824469">
    <property type="component" value="Unassembled WGS sequence"/>
</dbReference>
<organism evidence="1 2">
    <name type="scientific">Taxus chinensis</name>
    <name type="common">Chinese yew</name>
    <name type="synonym">Taxus wallichiana var. chinensis</name>
    <dbReference type="NCBI Taxonomy" id="29808"/>
    <lineage>
        <taxon>Eukaryota</taxon>
        <taxon>Viridiplantae</taxon>
        <taxon>Streptophyta</taxon>
        <taxon>Embryophyta</taxon>
        <taxon>Tracheophyta</taxon>
        <taxon>Spermatophyta</taxon>
        <taxon>Pinopsida</taxon>
        <taxon>Pinidae</taxon>
        <taxon>Conifers II</taxon>
        <taxon>Cupressales</taxon>
        <taxon>Taxaceae</taxon>
        <taxon>Taxus</taxon>
    </lineage>
</organism>
<gene>
    <name evidence="1" type="ORF">KI387_007438</name>
</gene>
<keyword evidence="2" id="KW-1185">Reference proteome</keyword>
<proteinExistence type="predicted"/>